<feature type="region of interest" description="Disordered" evidence="13">
    <location>
        <begin position="535"/>
        <end position="584"/>
    </location>
</feature>
<protein>
    <submittedName>
        <fullName evidence="15">Zinc finger protein DZIP1L</fullName>
    </submittedName>
</protein>
<feature type="region of interest" description="Disordered" evidence="13">
    <location>
        <begin position="269"/>
        <end position="320"/>
    </location>
</feature>
<evidence type="ECO:0000256" key="10">
    <source>
        <dbReference type="ARBA" id="ARBA00023273"/>
    </source>
</evidence>
<gene>
    <name evidence="15" type="primary">DZI1L</name>
</gene>
<dbReference type="PROSITE" id="PS50157">
    <property type="entry name" value="ZINC_FINGER_C2H2_2"/>
    <property type="match status" value="1"/>
</dbReference>
<evidence type="ECO:0000256" key="12">
    <source>
        <dbReference type="SAM" id="Coils"/>
    </source>
</evidence>
<evidence type="ECO:0000256" key="1">
    <source>
        <dbReference type="ARBA" id="ARBA00004114"/>
    </source>
</evidence>
<dbReference type="Pfam" id="PF13815">
    <property type="entry name" value="Dzip-like_N"/>
    <property type="match status" value="1"/>
</dbReference>
<dbReference type="PANTHER" id="PTHR21502">
    <property type="entry name" value="ZINC FINGER PROTEIN DZIP1"/>
    <property type="match status" value="1"/>
</dbReference>
<evidence type="ECO:0000256" key="2">
    <source>
        <dbReference type="ARBA" id="ARBA00004120"/>
    </source>
</evidence>
<evidence type="ECO:0000256" key="6">
    <source>
        <dbReference type="ARBA" id="ARBA00022771"/>
    </source>
</evidence>
<evidence type="ECO:0000256" key="7">
    <source>
        <dbReference type="ARBA" id="ARBA00022833"/>
    </source>
</evidence>
<feature type="compositionally biased region" description="Basic and acidic residues" evidence="13">
    <location>
        <begin position="599"/>
        <end position="611"/>
    </location>
</feature>
<dbReference type="GO" id="GO:0060271">
    <property type="term" value="P:cilium assembly"/>
    <property type="evidence" value="ECO:0007669"/>
    <property type="project" value="TreeGrafter"/>
</dbReference>
<feature type="compositionally biased region" description="Low complexity" evidence="13">
    <location>
        <begin position="613"/>
        <end position="635"/>
    </location>
</feature>
<evidence type="ECO:0000256" key="9">
    <source>
        <dbReference type="ARBA" id="ARBA00023212"/>
    </source>
</evidence>
<feature type="coiled-coil region" evidence="12">
    <location>
        <begin position="423"/>
        <end position="454"/>
    </location>
</feature>
<feature type="region of interest" description="Disordered" evidence="13">
    <location>
        <begin position="497"/>
        <end position="517"/>
    </location>
</feature>
<reference evidence="15" key="1">
    <citation type="submission" date="2013-07" db="EMBL/GenBank/DDBJ databases">
        <authorList>
            <person name="Geib S."/>
        </authorList>
    </citation>
    <scope>NUCLEOTIDE SEQUENCE</scope>
</reference>
<evidence type="ECO:0000256" key="3">
    <source>
        <dbReference type="ARBA" id="ARBA00009131"/>
    </source>
</evidence>
<feature type="non-terminal residue" evidence="15">
    <location>
        <position position="1"/>
    </location>
</feature>
<comment type="similarity">
    <text evidence="3">Belongs to the DZIP C2H2-type zinc-finger protein family.</text>
</comment>
<feature type="domain" description="C2H2-type" evidence="14">
    <location>
        <begin position="173"/>
        <end position="204"/>
    </location>
</feature>
<proteinExistence type="evidence at transcript level"/>
<evidence type="ECO:0000256" key="8">
    <source>
        <dbReference type="ARBA" id="ARBA00023054"/>
    </source>
</evidence>
<dbReference type="GO" id="GO:0005737">
    <property type="term" value="C:cytoplasm"/>
    <property type="evidence" value="ECO:0007669"/>
    <property type="project" value="TreeGrafter"/>
</dbReference>
<feature type="region of interest" description="Disordered" evidence="13">
    <location>
        <begin position="599"/>
        <end position="640"/>
    </location>
</feature>
<dbReference type="AlphaFoldDB" id="W8BNC9"/>
<feature type="compositionally biased region" description="Basic and acidic residues" evidence="13">
    <location>
        <begin position="535"/>
        <end position="553"/>
    </location>
</feature>
<organism evidence="15">
    <name type="scientific">Ceratitis capitata</name>
    <name type="common">Mediterranean fruit fly</name>
    <name type="synonym">Tephritis capitata</name>
    <dbReference type="NCBI Taxonomy" id="7213"/>
    <lineage>
        <taxon>Eukaryota</taxon>
        <taxon>Metazoa</taxon>
        <taxon>Ecdysozoa</taxon>
        <taxon>Arthropoda</taxon>
        <taxon>Hexapoda</taxon>
        <taxon>Insecta</taxon>
        <taxon>Pterygota</taxon>
        <taxon>Neoptera</taxon>
        <taxon>Endopterygota</taxon>
        <taxon>Diptera</taxon>
        <taxon>Brachycera</taxon>
        <taxon>Muscomorpha</taxon>
        <taxon>Tephritoidea</taxon>
        <taxon>Tephritidae</taxon>
        <taxon>Ceratitis</taxon>
        <taxon>Ceratitis</taxon>
    </lineage>
</organism>
<keyword evidence="7" id="KW-0862">Zinc</keyword>
<dbReference type="EMBL" id="GAMC01011674">
    <property type="protein sequence ID" value="JAB94881.1"/>
    <property type="molecule type" value="mRNA"/>
</dbReference>
<feature type="coiled-coil region" evidence="12">
    <location>
        <begin position="120"/>
        <end position="168"/>
    </location>
</feature>
<evidence type="ECO:0000313" key="15">
    <source>
        <dbReference type="EMBL" id="JAB94881.1"/>
    </source>
</evidence>
<dbReference type="InterPro" id="IPR032714">
    <property type="entry name" value="DZIP1_N"/>
</dbReference>
<dbReference type="GO" id="GO:0008270">
    <property type="term" value="F:zinc ion binding"/>
    <property type="evidence" value="ECO:0007669"/>
    <property type="project" value="UniProtKB-KW"/>
</dbReference>
<dbReference type="InterPro" id="IPR051241">
    <property type="entry name" value="DZIP_RILPL"/>
</dbReference>
<evidence type="ECO:0000256" key="13">
    <source>
        <dbReference type="SAM" id="MobiDB-lite"/>
    </source>
</evidence>
<dbReference type="Pfam" id="PF25977">
    <property type="entry name" value="DZIP1"/>
    <property type="match status" value="1"/>
</dbReference>
<accession>W8BNC9</accession>
<evidence type="ECO:0000259" key="14">
    <source>
        <dbReference type="PROSITE" id="PS50157"/>
    </source>
</evidence>
<comment type="subcellular location">
    <subcellularLocation>
        <location evidence="2">Cytoplasm</location>
        <location evidence="2">Cytoskeleton</location>
        <location evidence="2">Cilium basal body</location>
    </subcellularLocation>
    <subcellularLocation>
        <location evidence="1">Cytoplasm</location>
        <location evidence="1">Cytoskeleton</location>
        <location evidence="1">Microtubule organizing center</location>
        <location evidence="1">Centrosome</location>
        <location evidence="1">Centriole</location>
    </subcellularLocation>
</comment>
<evidence type="ECO:0000256" key="4">
    <source>
        <dbReference type="ARBA" id="ARBA00022490"/>
    </source>
</evidence>
<dbReference type="PANTHER" id="PTHR21502:SF3">
    <property type="entry name" value="CILIUM ASSEMBLY PROTEIN DZIP1L"/>
    <property type="match status" value="1"/>
</dbReference>
<keyword evidence="9" id="KW-0206">Cytoskeleton</keyword>
<reference evidence="15" key="2">
    <citation type="journal article" date="2014" name="BMC Genomics">
        <title>A genomic perspective to assessing quality of mass-reared SIT flies used in Mediterranean fruit fly (Ceratitis capitata) eradication in California.</title>
        <authorList>
            <person name="Calla B."/>
            <person name="Hall B."/>
            <person name="Hou S."/>
            <person name="Geib S.M."/>
        </authorList>
    </citation>
    <scope>NUCLEOTIDE SEQUENCE</scope>
</reference>
<keyword evidence="10" id="KW-0966">Cell projection</keyword>
<name>W8BNC9_CERCA</name>
<keyword evidence="6 11" id="KW-0863">Zinc-finger</keyword>
<dbReference type="InterPro" id="IPR058883">
    <property type="entry name" value="DZIP1_dom"/>
</dbReference>
<feature type="compositionally biased region" description="Polar residues" evidence="13">
    <location>
        <begin position="497"/>
        <end position="509"/>
    </location>
</feature>
<keyword evidence="4" id="KW-0963">Cytoplasm</keyword>
<keyword evidence="5" id="KW-0479">Metal-binding</keyword>
<dbReference type="InterPro" id="IPR013087">
    <property type="entry name" value="Znf_C2H2_type"/>
</dbReference>
<dbReference type="GO" id="GO:0036064">
    <property type="term" value="C:ciliary basal body"/>
    <property type="evidence" value="ECO:0007669"/>
    <property type="project" value="TreeGrafter"/>
</dbReference>
<dbReference type="PROSITE" id="PS00028">
    <property type="entry name" value="ZINC_FINGER_C2H2_1"/>
    <property type="match status" value="1"/>
</dbReference>
<keyword evidence="8 12" id="KW-0175">Coiled coil</keyword>
<dbReference type="GO" id="GO:0005814">
    <property type="term" value="C:centriole"/>
    <property type="evidence" value="ECO:0007669"/>
    <property type="project" value="UniProtKB-SubCell"/>
</dbReference>
<sequence length="868" mass="98618">QKVINTNTIFFIYLHLFIESHFPLRLIMAINFNYDYPQVAREAGFKLRQFKDGPIDWRILGSMEIERLVQDQRLEQVDAILGHLSEAPVATMLDTNILDSGIAKYFVVSQFAIQYLLFCRKFLDETIRELREAHADSQRDVAKLRKSLVEANNEILQLHKKMTQIEAIHEVVYPCHLCTKSFISNEALNIHISRRHATHVSNNTTVLGKPVGGYENSTAERRADTTVSGVVKERENNDLQLINAIKLELEIKQLKERLNNAERDIRERSIAASNSRRTTPREPPKNVKSIAIQSDLLETKEQDDEANMTLDSNSTDNSEVRERKAQLTKLQMKIQEFEEWRVAQQTNNKDSIAEINRKLSEIVQTLEDVKSQPTTTNVITVAPKAEAECNDIEAPPARNGSPSVEDLERLLTEKVVEIGQKSAEKLEEFVQNMETNYKEKLEELEREIKKRNAAELPKANEIKPATETVNSAEEKTINQTTTTADIHVLPRDITYTAFNPTESDSSINVEQKPEPVKRMPRIKRSMNVVTELNANDKTKKDDETFSIDKKEKQTTALKPKPRVRQNKSVESTTSHEKNIPGAELYSLSTESNRTFVKPDEGAVTIHTKDGNDSTDITESLSSESESEASSSTKTEVIQHSSTETVKALQKSKLADLKIPKNLQKPKAFSRIDAQKMVNKRLIVLGLEPKENSISTAAMKRLHTELSDKRHKLKQKYPNFYATRNKIKKLVDKLCSTKLPTPVENILRHTKPIQPKATFDVSTHREHEDEHVSSEMDGFETLELTSTPIRNQTTQSLREKDAFKERLERILASPMRQPAVDVSGVDPGKLSTAQMPIVAPVPLTRKRVMFNTLKQSSNASVDYSKQFSK</sequence>
<feature type="compositionally biased region" description="Polar residues" evidence="13">
    <location>
        <begin position="467"/>
        <end position="483"/>
    </location>
</feature>
<feature type="region of interest" description="Disordered" evidence="13">
    <location>
        <begin position="461"/>
        <end position="483"/>
    </location>
</feature>
<dbReference type="OrthoDB" id="515971at2759"/>
<evidence type="ECO:0000256" key="11">
    <source>
        <dbReference type="PROSITE-ProRule" id="PRU00042"/>
    </source>
</evidence>
<evidence type="ECO:0000256" key="5">
    <source>
        <dbReference type="ARBA" id="ARBA00022723"/>
    </source>
</evidence>